<dbReference type="InterPro" id="IPR051328">
    <property type="entry name" value="T7SS_ABC-Transporter"/>
</dbReference>
<organism evidence="7 8">
    <name type="scientific">Marinitoga piezophila (strain DSM 14283 / JCM 11233 / KA3)</name>
    <dbReference type="NCBI Taxonomy" id="443254"/>
    <lineage>
        <taxon>Bacteria</taxon>
        <taxon>Thermotogati</taxon>
        <taxon>Thermotogota</taxon>
        <taxon>Thermotogae</taxon>
        <taxon>Petrotogales</taxon>
        <taxon>Petrotogaceae</taxon>
        <taxon>Marinitoga</taxon>
    </lineage>
</organism>
<dbReference type="AlphaFoldDB" id="H2J357"/>
<protein>
    <submittedName>
        <fullName evidence="7">ABC-type polysaccharide/polyol phosphate export systems, permease component</fullName>
    </submittedName>
</protein>
<dbReference type="Proteomes" id="UP000007161">
    <property type="component" value="Chromosome"/>
</dbReference>
<evidence type="ECO:0000256" key="2">
    <source>
        <dbReference type="ARBA" id="ARBA00022692"/>
    </source>
</evidence>
<comment type="subcellular location">
    <subcellularLocation>
        <location evidence="1">Membrane</location>
        <topology evidence="1">Multi-pass membrane protein</topology>
    </subcellularLocation>
</comment>
<gene>
    <name evidence="7" type="ordered locus">Marpi_0118</name>
</gene>
<dbReference type="GO" id="GO:0140359">
    <property type="term" value="F:ABC-type transporter activity"/>
    <property type="evidence" value="ECO:0007669"/>
    <property type="project" value="InterPro"/>
</dbReference>
<feature type="transmembrane region" description="Helical" evidence="5">
    <location>
        <begin position="102"/>
        <end position="121"/>
    </location>
</feature>
<reference evidence="7 8" key="1">
    <citation type="journal article" date="2012" name="J. Bacteriol.">
        <title>Complete Genome Sequence of the Thermophilic, Piezophilic, Heterotrophic Bacterium Marinitoga piezophila KA3.</title>
        <authorList>
            <person name="Lucas S."/>
            <person name="Han J."/>
            <person name="Lapidus A."/>
            <person name="Cheng J.F."/>
            <person name="Goodwin L.A."/>
            <person name="Pitluck S."/>
            <person name="Peters L."/>
            <person name="Mikhailova N."/>
            <person name="Teshima H."/>
            <person name="Detter J.C."/>
            <person name="Han C."/>
            <person name="Tapia R."/>
            <person name="Land M."/>
            <person name="Hauser L."/>
            <person name="Kyrpides N.C."/>
            <person name="Ivanova N."/>
            <person name="Pagani I."/>
            <person name="Vannier P."/>
            <person name="Oger P."/>
            <person name="Bartlett D.H."/>
            <person name="Noll K.M."/>
            <person name="Woyke T."/>
            <person name="Jebbar M."/>
        </authorList>
    </citation>
    <scope>NUCLEOTIDE SEQUENCE [LARGE SCALE GENOMIC DNA]</scope>
    <source>
        <strain evidence="8">DSM 14283 / JCM 11233 / KA3</strain>
    </source>
</reference>
<reference evidence="8" key="2">
    <citation type="submission" date="2012-01" db="EMBL/GenBank/DDBJ databases">
        <title>Complete sequence of chromosome of Marinitoga piezophila KA3.</title>
        <authorList>
            <person name="Lucas S."/>
            <person name="Han J."/>
            <person name="Lapidus A."/>
            <person name="Cheng J.-F."/>
            <person name="Goodwin L."/>
            <person name="Pitluck S."/>
            <person name="Peters L."/>
            <person name="Mikhailova N."/>
            <person name="Teshima H."/>
            <person name="Detter J.C."/>
            <person name="Han C."/>
            <person name="Tapia R."/>
            <person name="Land M."/>
            <person name="Hauser L."/>
            <person name="Kyrpides N."/>
            <person name="Ivanova N."/>
            <person name="Pagani I."/>
            <person name="Jebbar M."/>
            <person name="Vannier P."/>
            <person name="Oger P."/>
            <person name="Cario A."/>
            <person name="Bartlett D."/>
            <person name="Noll K.M."/>
            <person name="Woyke T."/>
        </authorList>
    </citation>
    <scope>NUCLEOTIDE SEQUENCE [LARGE SCALE GENOMIC DNA]</scope>
    <source>
        <strain evidence="8">DSM 14283 / JCM 11233 / KA3</strain>
    </source>
</reference>
<feature type="domain" description="ABC-2 type transporter transmembrane" evidence="6">
    <location>
        <begin position="25"/>
        <end position="205"/>
    </location>
</feature>
<dbReference type="STRING" id="443254.Marpi_0118"/>
<dbReference type="HOGENOM" id="CLU_1119124_0_0_0"/>
<feature type="transmembrane region" description="Helical" evidence="5">
    <location>
        <begin position="49"/>
        <end position="68"/>
    </location>
</feature>
<dbReference type="GO" id="GO:0016020">
    <property type="term" value="C:membrane"/>
    <property type="evidence" value="ECO:0007669"/>
    <property type="project" value="UniProtKB-SubCell"/>
</dbReference>
<feature type="transmembrane region" description="Helical" evidence="5">
    <location>
        <begin position="20"/>
        <end position="37"/>
    </location>
</feature>
<proteinExistence type="predicted"/>
<evidence type="ECO:0000256" key="4">
    <source>
        <dbReference type="ARBA" id="ARBA00023136"/>
    </source>
</evidence>
<evidence type="ECO:0000313" key="8">
    <source>
        <dbReference type="Proteomes" id="UP000007161"/>
    </source>
</evidence>
<dbReference type="PANTHER" id="PTHR43077">
    <property type="entry name" value="TRANSPORT PERMEASE YVFS-RELATED"/>
    <property type="match status" value="1"/>
</dbReference>
<dbReference type="InterPro" id="IPR013525">
    <property type="entry name" value="ABC2_TM"/>
</dbReference>
<feature type="transmembrane region" description="Helical" evidence="5">
    <location>
        <begin position="159"/>
        <end position="179"/>
    </location>
</feature>
<evidence type="ECO:0000313" key="7">
    <source>
        <dbReference type="EMBL" id="AEX84575.1"/>
    </source>
</evidence>
<sequence length="248" mass="28476">MLEYYKYEAKYLFYEKSKIFSLLISQTISITILPYGLNKISNMEAYSQALSIGLISLAMIIVSIIGGIELGIEFVTKKKIYFELSLPLNISTLIFGKFFRMGLLNTMILLYTLILVNVLYLHLHFLKLVFVFLFLLIQTMTLSGISASVSSIIGKNITAVAVVNSIIIPIFQYLSPIYFPITAFPKVLQPIVRINPITHSILFIRSYVLKDFFDLKIFFFSVLNAIFWLIIGYILLRLTIINLWKHKS</sequence>
<dbReference type="RefSeq" id="WP_014295647.1">
    <property type="nucleotide sequence ID" value="NC_016751.1"/>
</dbReference>
<evidence type="ECO:0000259" key="6">
    <source>
        <dbReference type="Pfam" id="PF01061"/>
    </source>
</evidence>
<feature type="transmembrane region" description="Helical" evidence="5">
    <location>
        <begin position="215"/>
        <end position="236"/>
    </location>
</feature>
<dbReference type="KEGG" id="mpz:Marpi_0118"/>
<evidence type="ECO:0000256" key="3">
    <source>
        <dbReference type="ARBA" id="ARBA00022989"/>
    </source>
</evidence>
<evidence type="ECO:0000256" key="5">
    <source>
        <dbReference type="SAM" id="Phobius"/>
    </source>
</evidence>
<name>H2J357_MARPK</name>
<dbReference type="Pfam" id="PF01061">
    <property type="entry name" value="ABC2_membrane"/>
    <property type="match status" value="1"/>
</dbReference>
<dbReference type="EMBL" id="CP003257">
    <property type="protein sequence ID" value="AEX84575.1"/>
    <property type="molecule type" value="Genomic_DNA"/>
</dbReference>
<accession>H2J357</accession>
<evidence type="ECO:0000256" key="1">
    <source>
        <dbReference type="ARBA" id="ARBA00004141"/>
    </source>
</evidence>
<keyword evidence="3 5" id="KW-1133">Transmembrane helix</keyword>
<keyword evidence="2 5" id="KW-0812">Transmembrane</keyword>
<keyword evidence="4 5" id="KW-0472">Membrane</keyword>
<keyword evidence="8" id="KW-1185">Reference proteome</keyword>
<dbReference type="eggNOG" id="COG0842">
    <property type="taxonomic scope" value="Bacteria"/>
</dbReference>
<feature type="transmembrane region" description="Helical" evidence="5">
    <location>
        <begin position="128"/>
        <end position="153"/>
    </location>
</feature>
<dbReference type="PANTHER" id="PTHR43077:SF10">
    <property type="entry name" value="TRANSPORT PERMEASE PROTEIN"/>
    <property type="match status" value="1"/>
</dbReference>